<evidence type="ECO:0000256" key="5">
    <source>
        <dbReference type="ARBA" id="ARBA00022737"/>
    </source>
</evidence>
<evidence type="ECO:0000256" key="9">
    <source>
        <dbReference type="ARBA" id="ARBA00023228"/>
    </source>
</evidence>
<dbReference type="GO" id="GO:0015184">
    <property type="term" value="F:L-cystine transmembrane transporter activity"/>
    <property type="evidence" value="ECO:0007669"/>
    <property type="project" value="TreeGrafter"/>
</dbReference>
<dbReference type="SMART" id="SM00679">
    <property type="entry name" value="CTNS"/>
    <property type="match status" value="2"/>
</dbReference>
<feature type="transmembrane region" description="Helical" evidence="11">
    <location>
        <begin position="226"/>
        <end position="245"/>
    </location>
</feature>
<comment type="catalytic activity">
    <reaction evidence="10">
        <text>L-cystine(out) + H(+)(out) = L-cystine(in) + H(+)(in)</text>
        <dbReference type="Rhea" id="RHEA:66172"/>
        <dbReference type="ChEBI" id="CHEBI:15378"/>
        <dbReference type="ChEBI" id="CHEBI:35491"/>
    </reaction>
    <physiologicalReaction direction="left-to-right" evidence="10">
        <dbReference type="Rhea" id="RHEA:66173"/>
    </physiologicalReaction>
</comment>
<dbReference type="Proteomes" id="UP001304243">
    <property type="component" value="Unassembled WGS sequence"/>
</dbReference>
<dbReference type="InterPro" id="IPR005282">
    <property type="entry name" value="LC_transporter"/>
</dbReference>
<feature type="transmembrane region" description="Helical" evidence="11">
    <location>
        <begin position="93"/>
        <end position="112"/>
    </location>
</feature>
<name>A0AAN7DSP8_9FUNG</name>
<evidence type="ECO:0000256" key="11">
    <source>
        <dbReference type="SAM" id="Phobius"/>
    </source>
</evidence>
<keyword evidence="8 11" id="KW-0472">Membrane</keyword>
<evidence type="ECO:0000256" key="1">
    <source>
        <dbReference type="ARBA" id="ARBA00004155"/>
    </source>
</evidence>
<evidence type="ECO:0000256" key="7">
    <source>
        <dbReference type="ARBA" id="ARBA00022989"/>
    </source>
</evidence>
<evidence type="ECO:0000256" key="3">
    <source>
        <dbReference type="ARBA" id="ARBA00022448"/>
    </source>
</evidence>
<comment type="caution">
    <text evidence="12">The sequence shown here is derived from an EMBL/GenBank/DDBJ whole genome shotgun (WGS) entry which is preliminary data.</text>
</comment>
<evidence type="ECO:0000256" key="6">
    <source>
        <dbReference type="ARBA" id="ARBA00022847"/>
    </source>
</evidence>
<feature type="transmembrane region" description="Helical" evidence="11">
    <location>
        <begin position="183"/>
        <end position="206"/>
    </location>
</feature>
<keyword evidence="4 11" id="KW-0812">Transmembrane</keyword>
<feature type="transmembrane region" description="Helical" evidence="11">
    <location>
        <begin position="153"/>
        <end position="171"/>
    </location>
</feature>
<evidence type="ECO:0000256" key="2">
    <source>
        <dbReference type="ARBA" id="ARBA00006855"/>
    </source>
</evidence>
<feature type="transmembrane region" description="Helical" evidence="11">
    <location>
        <begin position="124"/>
        <end position="147"/>
    </location>
</feature>
<dbReference type="GeneID" id="89950453"/>
<keyword evidence="13" id="KW-1185">Reference proteome</keyword>
<dbReference type="RefSeq" id="XP_064687552.1">
    <property type="nucleotide sequence ID" value="XM_064826038.1"/>
</dbReference>
<keyword evidence="3" id="KW-0813">Transport</keyword>
<evidence type="ECO:0000256" key="10">
    <source>
        <dbReference type="ARBA" id="ARBA00048473"/>
    </source>
</evidence>
<dbReference type="EMBL" id="JASEJX010000009">
    <property type="protein sequence ID" value="KAK4520886.1"/>
    <property type="molecule type" value="Genomic_DNA"/>
</dbReference>
<dbReference type="Pfam" id="PF04193">
    <property type="entry name" value="PQ-loop"/>
    <property type="match status" value="2"/>
</dbReference>
<dbReference type="Gene3D" id="1.20.1280.290">
    <property type="match status" value="2"/>
</dbReference>
<evidence type="ECO:0000313" key="13">
    <source>
        <dbReference type="Proteomes" id="UP001304243"/>
    </source>
</evidence>
<feature type="transmembrane region" description="Helical" evidence="11">
    <location>
        <begin position="16"/>
        <end position="37"/>
    </location>
</feature>
<evidence type="ECO:0000256" key="8">
    <source>
        <dbReference type="ARBA" id="ARBA00023136"/>
    </source>
</evidence>
<evidence type="ECO:0000256" key="4">
    <source>
        <dbReference type="ARBA" id="ARBA00022692"/>
    </source>
</evidence>
<gene>
    <name evidence="12" type="ORF">ATC70_006767</name>
</gene>
<dbReference type="NCBIfam" id="TIGR00951">
    <property type="entry name" value="2A43"/>
    <property type="match status" value="1"/>
</dbReference>
<keyword evidence="9" id="KW-0458">Lysosome</keyword>
<protein>
    <recommendedName>
        <fullName evidence="14">Cystinosin</fullName>
    </recommendedName>
</protein>
<dbReference type="InterPro" id="IPR006603">
    <property type="entry name" value="PQ-loop_rpt"/>
</dbReference>
<proteinExistence type="inferred from homology"/>
<keyword evidence="7 11" id="KW-1133">Transmembrane helix</keyword>
<accession>A0AAN7DSP8</accession>
<keyword evidence="5" id="KW-0677">Repeat</keyword>
<dbReference type="GO" id="GO:0005774">
    <property type="term" value="C:vacuolar membrane"/>
    <property type="evidence" value="ECO:0007669"/>
    <property type="project" value="TreeGrafter"/>
</dbReference>
<reference evidence="12 13" key="1">
    <citation type="submission" date="2022-11" db="EMBL/GenBank/DDBJ databases">
        <title>Mucor velutinosus strain NIH1002 WGS.</title>
        <authorList>
            <person name="Subramanian P."/>
            <person name="Mullikin J.C."/>
            <person name="Segre J.A."/>
            <person name="Zelazny A.M."/>
        </authorList>
    </citation>
    <scope>NUCLEOTIDE SEQUENCE [LARGE SCALE GENOMIC DNA]</scope>
    <source>
        <strain evidence="12 13">NIH1002</strain>
    </source>
</reference>
<dbReference type="AlphaFoldDB" id="A0AAN7DSP8"/>
<dbReference type="GO" id="GO:0015293">
    <property type="term" value="F:symporter activity"/>
    <property type="evidence" value="ECO:0007669"/>
    <property type="project" value="UniProtKB-KW"/>
</dbReference>
<keyword evidence="6" id="KW-0769">Symport</keyword>
<dbReference type="PANTHER" id="PTHR13131">
    <property type="entry name" value="CYSTINOSIN"/>
    <property type="match status" value="1"/>
</dbReference>
<dbReference type="PANTHER" id="PTHR13131:SF5">
    <property type="entry name" value="CYSTINOSIN"/>
    <property type="match status" value="1"/>
</dbReference>
<comment type="subcellular location">
    <subcellularLocation>
        <location evidence="1">Lysosome membrane</location>
        <topology evidence="1">Multi-pass membrane protein</topology>
    </subcellularLocation>
</comment>
<dbReference type="FunFam" id="1.20.1280.290:FF:000016">
    <property type="entry name" value="Cystinosin homolog"/>
    <property type="match status" value="1"/>
</dbReference>
<comment type="similarity">
    <text evidence="2">Belongs to the cystinosin family.</text>
</comment>
<feature type="transmembrane region" description="Helical" evidence="11">
    <location>
        <begin position="49"/>
        <end position="69"/>
    </location>
</feature>
<sequence>MDINQHGAPWPVVSNILGWCYFFAWSFSFYPQVILNWQRKSVQGLSVDFLYYNVLGFLCYWLFNVAFFFSKEIQDEYKQRNQSKANLVRFNDVMFASHALFISFFTLCQTFYYKRDSTQIISKIAKYFILASLIGAIGMAFIVLYGYAMWIDLLYYLSYIKLTISLIKYMPQAWLNFKRKSTIGWSIHNILLDCTGGVLSITQLLLDAYLSGDWSGVLGNPVKLGLGLQSIAFDIVFMVQHYILYRDHTASSLNTVDEERRRLIIEGRVPRIDDQEEEAFV</sequence>
<dbReference type="GO" id="GO:0000324">
    <property type="term" value="C:fungal-type vacuole"/>
    <property type="evidence" value="ECO:0007669"/>
    <property type="project" value="TreeGrafter"/>
</dbReference>
<organism evidence="12 13">
    <name type="scientific">Mucor velutinosus</name>
    <dbReference type="NCBI Taxonomy" id="708070"/>
    <lineage>
        <taxon>Eukaryota</taxon>
        <taxon>Fungi</taxon>
        <taxon>Fungi incertae sedis</taxon>
        <taxon>Mucoromycota</taxon>
        <taxon>Mucoromycotina</taxon>
        <taxon>Mucoromycetes</taxon>
        <taxon>Mucorales</taxon>
        <taxon>Mucorineae</taxon>
        <taxon>Mucoraceae</taxon>
        <taxon>Mucor</taxon>
    </lineage>
</organism>
<evidence type="ECO:0008006" key="14">
    <source>
        <dbReference type="Google" id="ProtNLM"/>
    </source>
</evidence>
<evidence type="ECO:0000313" key="12">
    <source>
        <dbReference type="EMBL" id="KAK4520886.1"/>
    </source>
</evidence>